<evidence type="ECO:0000313" key="13">
    <source>
        <dbReference type="EMBL" id="RQH01149.1"/>
    </source>
</evidence>
<evidence type="ECO:0000256" key="11">
    <source>
        <dbReference type="SAM" id="MobiDB-lite"/>
    </source>
</evidence>
<dbReference type="PANTHER" id="PTHR33446:SF2">
    <property type="entry name" value="PROTEIN TONB"/>
    <property type="match status" value="1"/>
</dbReference>
<comment type="caution">
    <text evidence="13">The sequence shown here is derived from an EMBL/GenBank/DDBJ whole genome shotgun (WGS) entry which is preliminary data.</text>
</comment>
<reference evidence="13 14" key="1">
    <citation type="submission" date="2018-11" db="EMBL/GenBank/DDBJ databases">
        <title>Paraburkholderia sp. DHOA04, isolated from soil.</title>
        <authorList>
            <person name="Gao Z.-H."/>
            <person name="Qiu L.-H."/>
            <person name="Fu J.-C."/>
        </authorList>
    </citation>
    <scope>NUCLEOTIDE SEQUENCE [LARGE SCALE GENOMIC DNA]</scope>
    <source>
        <strain evidence="13 14">DHOA04</strain>
    </source>
</reference>
<keyword evidence="4 10" id="KW-1003">Cell membrane</keyword>
<dbReference type="InterPro" id="IPR051045">
    <property type="entry name" value="TonB-dependent_transducer"/>
</dbReference>
<feature type="compositionally biased region" description="Low complexity" evidence="11">
    <location>
        <begin position="72"/>
        <end position="81"/>
    </location>
</feature>
<organism evidence="13 14">
    <name type="scientific">Paraburkholderia dinghuensis</name>
    <dbReference type="NCBI Taxonomy" id="2305225"/>
    <lineage>
        <taxon>Bacteria</taxon>
        <taxon>Pseudomonadati</taxon>
        <taxon>Pseudomonadota</taxon>
        <taxon>Betaproteobacteria</taxon>
        <taxon>Burkholderiales</taxon>
        <taxon>Burkholderiaceae</taxon>
        <taxon>Paraburkholderia</taxon>
    </lineage>
</organism>
<dbReference type="Gene3D" id="3.30.1150.10">
    <property type="match status" value="1"/>
</dbReference>
<dbReference type="InterPro" id="IPR006260">
    <property type="entry name" value="TonB/TolA_C"/>
</dbReference>
<dbReference type="AlphaFoldDB" id="A0A3N6MBI1"/>
<dbReference type="Proteomes" id="UP000272778">
    <property type="component" value="Unassembled WGS sequence"/>
</dbReference>
<evidence type="ECO:0000259" key="12">
    <source>
        <dbReference type="PROSITE" id="PS52015"/>
    </source>
</evidence>
<dbReference type="EMBL" id="RQIS01000023">
    <property type="protein sequence ID" value="RQH01149.1"/>
    <property type="molecule type" value="Genomic_DNA"/>
</dbReference>
<dbReference type="Pfam" id="PF03544">
    <property type="entry name" value="TonB_C"/>
    <property type="match status" value="1"/>
</dbReference>
<dbReference type="GO" id="GO:0055085">
    <property type="term" value="P:transmembrane transport"/>
    <property type="evidence" value="ECO:0007669"/>
    <property type="project" value="InterPro"/>
</dbReference>
<keyword evidence="7 10" id="KW-0653">Protein transport</keyword>
<dbReference type="OrthoDB" id="9792439at2"/>
<dbReference type="SUPFAM" id="SSF74653">
    <property type="entry name" value="TolA/TonB C-terminal domain"/>
    <property type="match status" value="1"/>
</dbReference>
<dbReference type="GO" id="GO:0015031">
    <property type="term" value="P:protein transport"/>
    <property type="evidence" value="ECO:0007669"/>
    <property type="project" value="UniProtKB-UniRule"/>
</dbReference>
<keyword evidence="14" id="KW-1185">Reference proteome</keyword>
<dbReference type="GO" id="GO:0015891">
    <property type="term" value="P:siderophore transport"/>
    <property type="evidence" value="ECO:0007669"/>
    <property type="project" value="InterPro"/>
</dbReference>
<evidence type="ECO:0000256" key="3">
    <source>
        <dbReference type="ARBA" id="ARBA00022448"/>
    </source>
</evidence>
<evidence type="ECO:0000256" key="1">
    <source>
        <dbReference type="ARBA" id="ARBA00004383"/>
    </source>
</evidence>
<evidence type="ECO:0000256" key="9">
    <source>
        <dbReference type="ARBA" id="ARBA00023136"/>
    </source>
</evidence>
<name>A0A3N6MBI1_9BURK</name>
<feature type="compositionally biased region" description="Low complexity" evidence="11">
    <location>
        <begin position="129"/>
        <end position="141"/>
    </location>
</feature>
<dbReference type="GO" id="GO:0030288">
    <property type="term" value="C:outer membrane-bounded periplasmic space"/>
    <property type="evidence" value="ECO:0007669"/>
    <property type="project" value="InterPro"/>
</dbReference>
<keyword evidence="8" id="KW-1133">Transmembrane helix</keyword>
<keyword evidence="10" id="KW-0735">Signal-anchor</keyword>
<dbReference type="InterPro" id="IPR037682">
    <property type="entry name" value="TonB_C"/>
</dbReference>
<dbReference type="NCBIfam" id="TIGR01352">
    <property type="entry name" value="tonB_Cterm"/>
    <property type="match status" value="1"/>
</dbReference>
<comment type="similarity">
    <text evidence="2 10">Belongs to the TonB family.</text>
</comment>
<proteinExistence type="inferred from homology"/>
<protein>
    <recommendedName>
        <fullName evidence="10">Protein TonB</fullName>
    </recommendedName>
</protein>
<dbReference type="InterPro" id="IPR003538">
    <property type="entry name" value="TonB"/>
</dbReference>
<accession>A0A3N6MBI1</accession>
<evidence type="ECO:0000256" key="2">
    <source>
        <dbReference type="ARBA" id="ARBA00006555"/>
    </source>
</evidence>
<evidence type="ECO:0000256" key="6">
    <source>
        <dbReference type="ARBA" id="ARBA00022692"/>
    </source>
</evidence>
<evidence type="ECO:0000256" key="10">
    <source>
        <dbReference type="RuleBase" id="RU362123"/>
    </source>
</evidence>
<gene>
    <name evidence="13" type="ORF">D1Y85_23920</name>
</gene>
<keyword evidence="3 10" id="KW-0813">Transport</keyword>
<keyword evidence="5 10" id="KW-0997">Cell inner membrane</keyword>
<comment type="function">
    <text evidence="10">Interacts with outer membrane receptor proteins that carry out high-affinity binding and energy dependent uptake into the periplasmic space of specific substrates. It could act to transduce energy from the cytoplasmic membrane to specific energy-requiring processes in the outer membrane, resulting in the release into the periplasm of ligands bound by these outer membrane proteins.</text>
</comment>
<dbReference type="GO" id="GO:0098797">
    <property type="term" value="C:plasma membrane protein complex"/>
    <property type="evidence" value="ECO:0007669"/>
    <property type="project" value="TreeGrafter"/>
</dbReference>
<comment type="subcellular location">
    <subcellularLocation>
        <location evidence="1 10">Cell inner membrane</location>
        <topology evidence="1 10">Single-pass membrane protein</topology>
        <orientation evidence="1 10">Periplasmic side</orientation>
    </subcellularLocation>
</comment>
<evidence type="ECO:0000256" key="8">
    <source>
        <dbReference type="ARBA" id="ARBA00022989"/>
    </source>
</evidence>
<feature type="region of interest" description="Disordered" evidence="11">
    <location>
        <begin position="72"/>
        <end position="158"/>
    </location>
</feature>
<keyword evidence="9" id="KW-0472">Membrane</keyword>
<dbReference type="GO" id="GO:0031992">
    <property type="term" value="F:energy transducer activity"/>
    <property type="evidence" value="ECO:0007669"/>
    <property type="project" value="InterPro"/>
</dbReference>
<evidence type="ECO:0000313" key="14">
    <source>
        <dbReference type="Proteomes" id="UP000272778"/>
    </source>
</evidence>
<dbReference type="PANTHER" id="PTHR33446">
    <property type="entry name" value="PROTEIN TONB-RELATED"/>
    <property type="match status" value="1"/>
</dbReference>
<sequence length="246" mass="25992">MQAMATAEHARHDGRIRAMREVAVALASVLALHAALALWLIREGPARVEPREMPRTIVARLLSMPSPPAVTVPPRAAVPTPAHTPPQPRAIPETNKKIAMPPQPAQRPGTLARHEEAVAPTPPSPPLAGTPTTAAPSAAPSTPEPTAPPQAMRAPKPVSHVDCSIAQPDYPEAAQRRGEAGTAVVRFVVDVDGRIESAQIVRSSGYTRLDNAALDALRSGTCRPSRDAGVPVRVVFEQPFVFGLAN</sequence>
<dbReference type="PRINTS" id="PR01374">
    <property type="entry name" value="TONBPROTEIN"/>
</dbReference>
<evidence type="ECO:0000256" key="7">
    <source>
        <dbReference type="ARBA" id="ARBA00022927"/>
    </source>
</evidence>
<evidence type="ECO:0000256" key="5">
    <source>
        <dbReference type="ARBA" id="ARBA00022519"/>
    </source>
</evidence>
<keyword evidence="6" id="KW-0812">Transmembrane</keyword>
<evidence type="ECO:0000256" key="4">
    <source>
        <dbReference type="ARBA" id="ARBA00022475"/>
    </source>
</evidence>
<feature type="domain" description="TonB C-terminal" evidence="12">
    <location>
        <begin position="155"/>
        <end position="246"/>
    </location>
</feature>
<dbReference type="PROSITE" id="PS52015">
    <property type="entry name" value="TONB_CTD"/>
    <property type="match status" value="1"/>
</dbReference>